<dbReference type="InterPro" id="IPR006664">
    <property type="entry name" value="OMP_bac"/>
</dbReference>
<dbReference type="PANTHER" id="PTHR30329:SF21">
    <property type="entry name" value="LIPOPROTEIN YIAD-RELATED"/>
    <property type="match status" value="1"/>
</dbReference>
<dbReference type="RefSeq" id="WP_073584532.1">
    <property type="nucleotide sequence ID" value="NZ_CBCSEA010000007.1"/>
</dbReference>
<comment type="subcellular location">
    <subcellularLocation>
        <location evidence="1">Cell outer membrane</location>
    </subcellularLocation>
</comment>
<evidence type="ECO:0000256" key="4">
    <source>
        <dbReference type="PROSITE-ProRule" id="PRU00473"/>
    </source>
</evidence>
<dbReference type="InterPro" id="IPR036737">
    <property type="entry name" value="OmpA-like_sf"/>
</dbReference>
<dbReference type="STRING" id="416016.SAMN05443547_2293"/>
<evidence type="ECO:0000256" key="1">
    <source>
        <dbReference type="ARBA" id="ARBA00004442"/>
    </source>
</evidence>
<keyword evidence="3" id="KW-0998">Cell outer membrane</keyword>
<evidence type="ECO:0000256" key="5">
    <source>
        <dbReference type="SAM" id="MobiDB-lite"/>
    </source>
</evidence>
<organism evidence="8 9">
    <name type="scientific">Flavobacterium cucumis</name>
    <dbReference type="NCBI Taxonomy" id="416016"/>
    <lineage>
        <taxon>Bacteria</taxon>
        <taxon>Pseudomonadati</taxon>
        <taxon>Bacteroidota</taxon>
        <taxon>Flavobacteriia</taxon>
        <taxon>Flavobacteriales</taxon>
        <taxon>Flavobacteriaceae</taxon>
        <taxon>Flavobacterium</taxon>
    </lineage>
</organism>
<proteinExistence type="predicted"/>
<dbReference type="Pfam" id="PF00691">
    <property type="entry name" value="OmpA"/>
    <property type="match status" value="1"/>
</dbReference>
<dbReference type="PROSITE" id="PS51123">
    <property type="entry name" value="OMPA_2"/>
    <property type="match status" value="1"/>
</dbReference>
<dbReference type="Gene3D" id="2.60.120.560">
    <property type="entry name" value="Exo-inulinase, domain 1"/>
    <property type="match status" value="1"/>
</dbReference>
<dbReference type="InterPro" id="IPR050330">
    <property type="entry name" value="Bact_OuterMem_StrucFunc"/>
</dbReference>
<feature type="signal peptide" evidence="6">
    <location>
        <begin position="1"/>
        <end position="20"/>
    </location>
</feature>
<name>A0A1M7ZZ69_9FLAO</name>
<evidence type="ECO:0000256" key="2">
    <source>
        <dbReference type="ARBA" id="ARBA00023136"/>
    </source>
</evidence>
<dbReference type="OrthoDB" id="9800869at2"/>
<keyword evidence="6" id="KW-0732">Signal</keyword>
<feature type="domain" description="OmpA-like" evidence="7">
    <location>
        <begin position="302"/>
        <end position="418"/>
    </location>
</feature>
<evidence type="ECO:0000313" key="8">
    <source>
        <dbReference type="EMBL" id="SHO73917.1"/>
    </source>
</evidence>
<dbReference type="InterPro" id="IPR006665">
    <property type="entry name" value="OmpA-like"/>
</dbReference>
<reference evidence="9" key="1">
    <citation type="submission" date="2016-12" db="EMBL/GenBank/DDBJ databases">
        <authorList>
            <person name="Varghese N."/>
            <person name="Submissions S."/>
        </authorList>
    </citation>
    <scope>NUCLEOTIDE SEQUENCE [LARGE SCALE GENOMIC DNA]</scope>
    <source>
        <strain evidence="9">DSM 18830</strain>
    </source>
</reference>
<dbReference type="PRINTS" id="PR01021">
    <property type="entry name" value="OMPADOMAIN"/>
</dbReference>
<dbReference type="CDD" id="cd07185">
    <property type="entry name" value="OmpA_C-like"/>
    <property type="match status" value="1"/>
</dbReference>
<dbReference type="Proteomes" id="UP000184611">
    <property type="component" value="Unassembled WGS sequence"/>
</dbReference>
<keyword evidence="2 4" id="KW-0472">Membrane</keyword>
<sequence>MKTKTILTLVVLLSISFSQAQLLDKLKKKAEKAAERTVERRVEKETEKKTDKALDEVFEEKPTQKEKKSSKKESSEKSTSTRSNNEIVTGSNFFPDGQILFTDNFKQDNYGDFPVNWNTNSGGEIIKVNGEKAFKLNPNGTYIAKTSKLPENYALEFDLVTENLDYKGLSGSNFGLVFSNESTLSKPKNGGKFGFSLWKGSTVCNQINIQNWGKNNGKIDNKIPFKMQEKFNTITHFTVVVNKNRLRVFINNEKAIDLPSFLSNNFGNYIQFYLKGTDPKEKHIVAISNVKITEEVEDIRSMLLKGGFSTTKILFDSGSDKLKKESYEFLDKMAKVLQEDTSIRLNIIGHTDSDGDEVKNMTLSKSRAAAVMNYFIDNKGLNKSRFMFQGRGENEPVANNTSSEGKAQNRRVEFQTLK</sequence>
<dbReference type="PANTHER" id="PTHR30329">
    <property type="entry name" value="STATOR ELEMENT OF FLAGELLAR MOTOR COMPLEX"/>
    <property type="match status" value="1"/>
</dbReference>
<feature type="compositionally biased region" description="Basic and acidic residues" evidence="5">
    <location>
        <begin position="33"/>
        <end position="76"/>
    </location>
</feature>
<evidence type="ECO:0000256" key="6">
    <source>
        <dbReference type="SAM" id="SignalP"/>
    </source>
</evidence>
<dbReference type="Gene3D" id="3.30.1330.60">
    <property type="entry name" value="OmpA-like domain"/>
    <property type="match status" value="1"/>
</dbReference>
<evidence type="ECO:0000259" key="7">
    <source>
        <dbReference type="PROSITE" id="PS51123"/>
    </source>
</evidence>
<protein>
    <submittedName>
        <fullName evidence="8">Outer membrane protein OmpA</fullName>
    </submittedName>
</protein>
<accession>A0A1M7ZZ69</accession>
<dbReference type="AlphaFoldDB" id="A0A1M7ZZ69"/>
<gene>
    <name evidence="8" type="ORF">SAMN05443547_2293</name>
</gene>
<feature type="region of interest" description="Disordered" evidence="5">
    <location>
        <begin position="33"/>
        <end position="90"/>
    </location>
</feature>
<evidence type="ECO:0000256" key="3">
    <source>
        <dbReference type="ARBA" id="ARBA00023237"/>
    </source>
</evidence>
<feature type="chain" id="PRO_5012568340" evidence="6">
    <location>
        <begin position="21"/>
        <end position="418"/>
    </location>
</feature>
<keyword evidence="9" id="KW-1185">Reference proteome</keyword>
<dbReference type="SUPFAM" id="SSF103088">
    <property type="entry name" value="OmpA-like"/>
    <property type="match status" value="1"/>
</dbReference>
<dbReference type="GO" id="GO:0009279">
    <property type="term" value="C:cell outer membrane"/>
    <property type="evidence" value="ECO:0007669"/>
    <property type="project" value="UniProtKB-SubCell"/>
</dbReference>
<feature type="compositionally biased region" description="Polar residues" evidence="5">
    <location>
        <begin position="397"/>
        <end position="406"/>
    </location>
</feature>
<dbReference type="EMBL" id="FRYK01000004">
    <property type="protein sequence ID" value="SHO73917.1"/>
    <property type="molecule type" value="Genomic_DNA"/>
</dbReference>
<feature type="region of interest" description="Disordered" evidence="5">
    <location>
        <begin position="392"/>
        <end position="418"/>
    </location>
</feature>
<evidence type="ECO:0000313" key="9">
    <source>
        <dbReference type="Proteomes" id="UP000184611"/>
    </source>
</evidence>